<dbReference type="GO" id="GO:0005507">
    <property type="term" value="F:copper ion binding"/>
    <property type="evidence" value="ECO:0007669"/>
    <property type="project" value="TreeGrafter"/>
</dbReference>
<dbReference type="InterPro" id="IPR036997">
    <property type="entry name" value="PA28_C_sf"/>
</dbReference>
<dbReference type="Pfam" id="PF03932">
    <property type="entry name" value="CutC"/>
    <property type="match status" value="1"/>
</dbReference>
<protein>
    <recommendedName>
        <fullName evidence="2">Copper homeostasis protein cutC homolog</fullName>
    </recommendedName>
</protein>
<dbReference type="FunFam" id="1.20.120.180:FF:000001">
    <property type="entry name" value="Proteasome activator complex subunit 3"/>
    <property type="match status" value="1"/>
</dbReference>
<name>A0A2T7Q191_POMCA</name>
<dbReference type="Proteomes" id="UP000245119">
    <property type="component" value="Linkage Group LG1"/>
</dbReference>
<dbReference type="Pfam" id="PF02252">
    <property type="entry name" value="PA28_C"/>
    <property type="match status" value="1"/>
</dbReference>
<dbReference type="GO" id="GO:0008537">
    <property type="term" value="C:proteasome activator complex"/>
    <property type="evidence" value="ECO:0007669"/>
    <property type="project" value="InterPro"/>
</dbReference>
<dbReference type="InterPro" id="IPR005627">
    <property type="entry name" value="CutC-like"/>
</dbReference>
<dbReference type="PANTHER" id="PTHR12598:SF0">
    <property type="entry name" value="COPPER HOMEOSTASIS PROTEIN CUTC HOMOLOG"/>
    <property type="match status" value="1"/>
</dbReference>
<evidence type="ECO:0000256" key="2">
    <source>
        <dbReference type="ARBA" id="ARBA00019014"/>
    </source>
</evidence>
<feature type="domain" description="Proteasome activator PA28 N-terminal" evidence="3">
    <location>
        <begin position="231"/>
        <end position="285"/>
    </location>
</feature>
<dbReference type="AlphaFoldDB" id="A0A2T7Q191"/>
<proteinExistence type="inferred from homology"/>
<dbReference type="STRING" id="400727.A0A2T7Q191"/>
<evidence type="ECO:0000313" key="6">
    <source>
        <dbReference type="Proteomes" id="UP000245119"/>
    </source>
</evidence>
<dbReference type="InterPro" id="IPR036822">
    <property type="entry name" value="CutC-like_dom_sf"/>
</dbReference>
<dbReference type="EMBL" id="PZQS01000001">
    <property type="protein sequence ID" value="PVD39441.1"/>
    <property type="molecule type" value="Genomic_DNA"/>
</dbReference>
<gene>
    <name evidence="5" type="ORF">C0Q70_02072</name>
</gene>
<dbReference type="SUPFAM" id="SSF110395">
    <property type="entry name" value="CutC-like"/>
    <property type="match status" value="1"/>
</dbReference>
<keyword evidence="6" id="KW-1185">Reference proteome</keyword>
<comment type="similarity">
    <text evidence="1">Belongs to the CutC family.</text>
</comment>
<comment type="caution">
    <text evidence="5">The sequence shown here is derived from an EMBL/GenBank/DDBJ whole genome shotgun (WGS) entry which is preliminary data.</text>
</comment>
<dbReference type="Gene3D" id="3.20.20.380">
    <property type="entry name" value="Copper homeostasis (CutC) domain"/>
    <property type="match status" value="1"/>
</dbReference>
<evidence type="ECO:0000256" key="1">
    <source>
        <dbReference type="ARBA" id="ARBA00007768"/>
    </source>
</evidence>
<accession>A0A2T7Q191</accession>
<dbReference type="SUPFAM" id="SSF47216">
    <property type="entry name" value="Proteasome activator"/>
    <property type="match status" value="1"/>
</dbReference>
<dbReference type="FunFam" id="3.20.20.380:FF:000001">
    <property type="entry name" value="Copper homeostasis protein CutC"/>
    <property type="match status" value="1"/>
</dbReference>
<evidence type="ECO:0000259" key="4">
    <source>
        <dbReference type="Pfam" id="PF02252"/>
    </source>
</evidence>
<dbReference type="InterPro" id="IPR003186">
    <property type="entry name" value="PA28_C"/>
</dbReference>
<dbReference type="HAMAP" id="MF_00795">
    <property type="entry name" value="CutC"/>
    <property type="match status" value="1"/>
</dbReference>
<dbReference type="InterPro" id="IPR036252">
    <property type="entry name" value="Proteasome_activ_sf"/>
</dbReference>
<dbReference type="OrthoDB" id="6591885at2759"/>
<dbReference type="InterPro" id="IPR003185">
    <property type="entry name" value="Proteasome_activ_PA28_N"/>
</dbReference>
<organism evidence="5 6">
    <name type="scientific">Pomacea canaliculata</name>
    <name type="common">Golden apple snail</name>
    <dbReference type="NCBI Taxonomy" id="400727"/>
    <lineage>
        <taxon>Eukaryota</taxon>
        <taxon>Metazoa</taxon>
        <taxon>Spiralia</taxon>
        <taxon>Lophotrochozoa</taxon>
        <taxon>Mollusca</taxon>
        <taxon>Gastropoda</taxon>
        <taxon>Caenogastropoda</taxon>
        <taxon>Architaenioglossa</taxon>
        <taxon>Ampullarioidea</taxon>
        <taxon>Ampullariidae</taxon>
        <taxon>Pomacea</taxon>
    </lineage>
</organism>
<dbReference type="Gene3D" id="1.20.120.180">
    <property type="entry name" value="Proteasome activator pa28, C-terminal domain"/>
    <property type="match status" value="1"/>
</dbReference>
<reference evidence="5 6" key="1">
    <citation type="submission" date="2018-04" db="EMBL/GenBank/DDBJ databases">
        <title>The genome of golden apple snail Pomacea canaliculata provides insight into stress tolerance and invasive adaptation.</title>
        <authorList>
            <person name="Liu C."/>
            <person name="Liu B."/>
            <person name="Ren Y."/>
            <person name="Zhang Y."/>
            <person name="Wang H."/>
            <person name="Li S."/>
            <person name="Jiang F."/>
            <person name="Yin L."/>
            <person name="Zhang G."/>
            <person name="Qian W."/>
            <person name="Fan W."/>
        </authorList>
    </citation>
    <scope>NUCLEOTIDE SEQUENCE [LARGE SCALE GENOMIC DNA]</scope>
    <source>
        <strain evidence="5">SZHN2017</strain>
        <tissue evidence="5">Muscle</tissue>
    </source>
</reference>
<feature type="domain" description="Proteasome activator PA28 C-terminal" evidence="4">
    <location>
        <begin position="323"/>
        <end position="465"/>
    </location>
</feature>
<dbReference type="PANTHER" id="PTHR12598">
    <property type="entry name" value="COPPER HOMEOSTASIS PROTEIN CUTC"/>
    <property type="match status" value="1"/>
</dbReference>
<evidence type="ECO:0000313" key="5">
    <source>
        <dbReference type="EMBL" id="PVD39441.1"/>
    </source>
</evidence>
<sequence>MEVCVDSVISAINAEKGGASRLELCSNLMEGGTTPTIGMLQVVKSKVKIPVFVMIRPRGGDFLYTEEEVEVMKHDIHALKENGADGFVFGFLQEDGSVDSDRCKTFIELISPLPVTFHRAIDMCNNMMVALRTLIDLKFDRVLTSGGAANALDGAAMIDKMITEARGNIIVVPGGGINEDNLERILQIGAKEFHCSARIFQESNMLQQKSGITLGGSLSPPEYGHRIASLMKVSEFIENFKKETEALVTNIFPQKVLDIEEVYRKMIAEKISAVHEGINIPVPEPIVSDGDEPSTKKRRLENNHSGALEISGTPVLVFPEGKVSYNHRIHNWAESIKPLIMDLMEHANMVKMWISFLIPKIEDGNNFGVSIQEDTMAEARQVETESATYLDQLSRYYVTRAKIITKIAKYPHVEDYRQAVRELDEKQIVCLRLTLCEMRNHYASLHDIIHKNMDKIKKPRSGNAENLY</sequence>
<evidence type="ECO:0000259" key="3">
    <source>
        <dbReference type="Pfam" id="PF02251"/>
    </source>
</evidence>
<dbReference type="Pfam" id="PF02251">
    <property type="entry name" value="PA28_N"/>
    <property type="match status" value="1"/>
</dbReference>